<protein>
    <recommendedName>
        <fullName evidence="1">Phage tail collar domain-containing protein</fullName>
    </recommendedName>
</protein>
<name>A0A0F8Z7I6_9ZZZZ</name>
<gene>
    <name evidence="2" type="ORF">LCGC14_2808220</name>
</gene>
<dbReference type="Gene3D" id="3.90.1340.10">
    <property type="entry name" value="Phage tail collar domain"/>
    <property type="match status" value="1"/>
</dbReference>
<organism evidence="2">
    <name type="scientific">marine sediment metagenome</name>
    <dbReference type="NCBI Taxonomy" id="412755"/>
    <lineage>
        <taxon>unclassified sequences</taxon>
        <taxon>metagenomes</taxon>
        <taxon>ecological metagenomes</taxon>
    </lineage>
</organism>
<dbReference type="AlphaFoldDB" id="A0A0F8Z7I6"/>
<dbReference type="Pfam" id="PF07484">
    <property type="entry name" value="Collar"/>
    <property type="match status" value="1"/>
</dbReference>
<accession>A0A0F8Z7I6</accession>
<feature type="domain" description="Phage tail collar" evidence="1">
    <location>
        <begin position="22"/>
        <end position="81"/>
    </location>
</feature>
<evidence type="ECO:0000313" key="2">
    <source>
        <dbReference type="EMBL" id="KKK81955.1"/>
    </source>
</evidence>
<evidence type="ECO:0000259" key="1">
    <source>
        <dbReference type="Pfam" id="PF07484"/>
    </source>
</evidence>
<dbReference type="SUPFAM" id="SSF88874">
    <property type="entry name" value="Receptor-binding domain of short tail fibre protein gp12"/>
    <property type="match status" value="1"/>
</dbReference>
<dbReference type="EMBL" id="LAZR01052890">
    <property type="protein sequence ID" value="KKK81955.1"/>
    <property type="molecule type" value="Genomic_DNA"/>
</dbReference>
<reference evidence="2" key="1">
    <citation type="journal article" date="2015" name="Nature">
        <title>Complex archaea that bridge the gap between prokaryotes and eukaryotes.</title>
        <authorList>
            <person name="Spang A."/>
            <person name="Saw J.H."/>
            <person name="Jorgensen S.L."/>
            <person name="Zaremba-Niedzwiedzka K."/>
            <person name="Martijn J."/>
            <person name="Lind A.E."/>
            <person name="van Eijk R."/>
            <person name="Schleper C."/>
            <person name="Guy L."/>
            <person name="Ettema T.J."/>
        </authorList>
    </citation>
    <scope>NUCLEOTIDE SEQUENCE</scope>
</reference>
<sequence>MALPAFGTIKSDATDWGAWETGMPGFWAGLYNAIPAGFLICDGAAISRSTYSDLFDIIGTRYGVGNGSTTFNVPDMRDKFPRGAPNVTSGGGTGGACSHYHCIKGRTCCCVCSDSGFYRGGMYSVFPCGGHYHCLKLCTCTCEELPPHVEFVFIIKT</sequence>
<proteinExistence type="predicted"/>
<comment type="caution">
    <text evidence="2">The sequence shown here is derived from an EMBL/GenBank/DDBJ whole genome shotgun (WGS) entry which is preliminary data.</text>
</comment>
<dbReference type="InterPro" id="IPR011083">
    <property type="entry name" value="Phage_tail_collar_dom"/>
</dbReference>
<dbReference type="InterPro" id="IPR037053">
    <property type="entry name" value="Phage_tail_collar_dom_sf"/>
</dbReference>